<protein>
    <submittedName>
        <fullName evidence="4">Ribonuclease I</fullName>
    </submittedName>
</protein>
<dbReference type="GO" id="GO:0003723">
    <property type="term" value="F:RNA binding"/>
    <property type="evidence" value="ECO:0007669"/>
    <property type="project" value="InterPro"/>
</dbReference>
<dbReference type="PROSITE" id="PS51257">
    <property type="entry name" value="PROKAR_LIPOPROTEIN"/>
    <property type="match status" value="1"/>
</dbReference>
<dbReference type="SUPFAM" id="SSF55895">
    <property type="entry name" value="Ribonuclease Rh-like"/>
    <property type="match status" value="1"/>
</dbReference>
<proteinExistence type="inferred from homology"/>
<dbReference type="EMBL" id="WLYL01000034">
    <property type="protein sequence ID" value="MTD11821.1"/>
    <property type="molecule type" value="Genomic_DNA"/>
</dbReference>
<comment type="caution">
    <text evidence="4">The sequence shown here is derived from an EMBL/GenBank/DDBJ whole genome shotgun (WGS) entry which is preliminary data.</text>
</comment>
<keyword evidence="3" id="KW-0732">Signal</keyword>
<sequence length="217" mass="24370">MRKGFQQKMIKRSMLVISTLCSCFVTSYLYANKPVGYVLDIQMTPAICLLDTSKVKKRKCMEGYTLNIEGLYPETTSKNCSTDTSATLQPLQAKVVARVMPDEAARRQLWAAVGGCTGTNASRYFRTVINYAERLKIPSVMTGQETKQIHTISLQTMFVRLNKGLSANSIRFQCMKHRNTTYLTSLNICYAPDGQYKACSNKVVSNCTRTFTIKGSY</sequence>
<reference evidence="4 5" key="1">
    <citation type="submission" date="2019-11" db="EMBL/GenBank/DDBJ databases">
        <authorList>
            <person name="An D."/>
        </authorList>
    </citation>
    <scope>NUCLEOTIDE SEQUENCE [LARGE SCALE GENOMIC DNA]</scope>
    <source>
        <strain evidence="4 5">YIM 103518</strain>
    </source>
</reference>
<dbReference type="RefSeq" id="WP_154773382.1">
    <property type="nucleotide sequence ID" value="NZ_WLYL01000034.1"/>
</dbReference>
<comment type="similarity">
    <text evidence="1 2">Belongs to the RNase T2 family.</text>
</comment>
<accession>A0A6L6GH76</accession>
<organism evidence="4 5">
    <name type="scientific">Acinetobacter faecalis</name>
    <dbReference type="NCBI Taxonomy" id="2665161"/>
    <lineage>
        <taxon>Bacteria</taxon>
        <taxon>Pseudomonadati</taxon>
        <taxon>Pseudomonadota</taxon>
        <taxon>Gammaproteobacteria</taxon>
        <taxon>Moraxellales</taxon>
        <taxon>Moraxellaceae</taxon>
        <taxon>Acinetobacter</taxon>
    </lineage>
</organism>
<evidence type="ECO:0000256" key="3">
    <source>
        <dbReference type="SAM" id="SignalP"/>
    </source>
</evidence>
<feature type="signal peptide" evidence="3">
    <location>
        <begin position="1"/>
        <end position="31"/>
    </location>
</feature>
<evidence type="ECO:0000256" key="2">
    <source>
        <dbReference type="RuleBase" id="RU004328"/>
    </source>
</evidence>
<evidence type="ECO:0000313" key="5">
    <source>
        <dbReference type="Proteomes" id="UP000473854"/>
    </source>
</evidence>
<dbReference type="GO" id="GO:0033897">
    <property type="term" value="F:ribonuclease T2 activity"/>
    <property type="evidence" value="ECO:0007669"/>
    <property type="project" value="InterPro"/>
</dbReference>
<dbReference type="Gene3D" id="3.90.730.10">
    <property type="entry name" value="Ribonuclease T2-like"/>
    <property type="match status" value="1"/>
</dbReference>
<gene>
    <name evidence="4" type="ORF">GIX10_10355</name>
</gene>
<dbReference type="InterPro" id="IPR001568">
    <property type="entry name" value="RNase_T2-like"/>
</dbReference>
<evidence type="ECO:0000313" key="4">
    <source>
        <dbReference type="EMBL" id="MTD11821.1"/>
    </source>
</evidence>
<dbReference type="InterPro" id="IPR036430">
    <property type="entry name" value="RNase_T2-like_sf"/>
</dbReference>
<dbReference type="Pfam" id="PF00445">
    <property type="entry name" value="Ribonuclease_T2"/>
    <property type="match status" value="1"/>
</dbReference>
<evidence type="ECO:0000256" key="1">
    <source>
        <dbReference type="ARBA" id="ARBA00007469"/>
    </source>
</evidence>
<dbReference type="AlphaFoldDB" id="A0A6L6GH76"/>
<name>A0A6L6GH76_9GAMM</name>
<dbReference type="Proteomes" id="UP000473854">
    <property type="component" value="Unassembled WGS sequence"/>
</dbReference>
<feature type="chain" id="PRO_5026752731" evidence="3">
    <location>
        <begin position="32"/>
        <end position="217"/>
    </location>
</feature>